<accession>A0A9X2NIH1</accession>
<comment type="caution">
    <text evidence="2">The sequence shown here is derived from an EMBL/GenBank/DDBJ whole genome shotgun (WGS) entry which is preliminary data.</text>
</comment>
<dbReference type="EMBL" id="JAMXQV010000022">
    <property type="protein sequence ID" value="MCR6487893.1"/>
    <property type="molecule type" value="Genomic_DNA"/>
</dbReference>
<dbReference type="RefSeq" id="WP_257924462.1">
    <property type="nucleotide sequence ID" value="NZ_JAMXQV010000022.1"/>
</dbReference>
<dbReference type="InterPro" id="IPR036388">
    <property type="entry name" value="WH-like_DNA-bd_sf"/>
</dbReference>
<dbReference type="Pfam" id="PF12802">
    <property type="entry name" value="MarR_2"/>
    <property type="match status" value="1"/>
</dbReference>
<evidence type="ECO:0000313" key="2">
    <source>
        <dbReference type="EMBL" id="MCR6487893.1"/>
    </source>
</evidence>
<keyword evidence="3" id="KW-1185">Reference proteome</keyword>
<gene>
    <name evidence="2" type="ORF">M8542_34215</name>
</gene>
<organism evidence="2 3">
    <name type="scientific">Amycolatopsis iheyensis</name>
    <dbReference type="NCBI Taxonomy" id="2945988"/>
    <lineage>
        <taxon>Bacteria</taxon>
        <taxon>Bacillati</taxon>
        <taxon>Actinomycetota</taxon>
        <taxon>Actinomycetes</taxon>
        <taxon>Pseudonocardiales</taxon>
        <taxon>Pseudonocardiaceae</taxon>
        <taxon>Amycolatopsis</taxon>
    </lineage>
</organism>
<name>A0A9X2NIH1_9PSEU</name>
<evidence type="ECO:0000259" key="1">
    <source>
        <dbReference type="SMART" id="SM00347"/>
    </source>
</evidence>
<dbReference type="Gene3D" id="1.10.10.10">
    <property type="entry name" value="Winged helix-like DNA-binding domain superfamily/Winged helix DNA-binding domain"/>
    <property type="match status" value="1"/>
</dbReference>
<proteinExistence type="predicted"/>
<reference evidence="2" key="1">
    <citation type="submission" date="2022-06" db="EMBL/GenBank/DDBJ databases">
        <title>Amycolatopsis iheyaensis sp. nov., a new species of the genus Amycolatopsis isolated from soil in Iheya island, Japan.</title>
        <authorList>
            <person name="Ngamcharungchit C."/>
            <person name="Kanto H."/>
            <person name="Take A."/>
            <person name="Intra B."/>
            <person name="Matsumoto A."/>
            <person name="Panbangred W."/>
            <person name="Inahashi Y."/>
        </authorList>
    </citation>
    <scope>NUCLEOTIDE SEQUENCE</scope>
    <source>
        <strain evidence="2">OK19-0408</strain>
    </source>
</reference>
<dbReference type="SUPFAM" id="SSF46785">
    <property type="entry name" value="Winged helix' DNA-binding domain"/>
    <property type="match status" value="1"/>
</dbReference>
<feature type="domain" description="HTH marR-type" evidence="1">
    <location>
        <begin position="30"/>
        <end position="127"/>
    </location>
</feature>
<protein>
    <submittedName>
        <fullName evidence="2">MarR family transcriptional regulator</fullName>
    </submittedName>
</protein>
<sequence>MPLPQRPDPYADLADLVLNVARLIRLRTPAEPHVVPLTATERQVMRIVDLHPGCSPSEIAERSHLQRTNVSTTLRGLEAKAMLTRSGNGRAVTVHPTDLARTNLDVLRGSWSALLAGLLDDLDPAAIAQCNRTLAQLEQRFAGDDHRPGSSAT</sequence>
<dbReference type="GO" id="GO:0003700">
    <property type="term" value="F:DNA-binding transcription factor activity"/>
    <property type="evidence" value="ECO:0007669"/>
    <property type="project" value="InterPro"/>
</dbReference>
<dbReference type="SMART" id="SM00347">
    <property type="entry name" value="HTH_MARR"/>
    <property type="match status" value="1"/>
</dbReference>
<dbReference type="Proteomes" id="UP001144096">
    <property type="component" value="Unassembled WGS sequence"/>
</dbReference>
<dbReference type="InterPro" id="IPR000835">
    <property type="entry name" value="HTH_MarR-typ"/>
</dbReference>
<dbReference type="InterPro" id="IPR036390">
    <property type="entry name" value="WH_DNA-bd_sf"/>
</dbReference>
<dbReference type="AlphaFoldDB" id="A0A9X2NIH1"/>
<evidence type="ECO:0000313" key="3">
    <source>
        <dbReference type="Proteomes" id="UP001144096"/>
    </source>
</evidence>